<name>A0ACC1NXT4_9HYPO</name>
<sequence>MKVIDASIMLRDCGGMGLVFAAVTPQVRRNNTTPDKDLALLHHVKYALERYCNSMVDSPQNRNHGPTRTPGATPRKSDDCLTSTYGLNYNFIGNKFVLSKSRNWKKVHDPLPHPKSSQIFITRVPESTAEEISEAVAAAVAAQPAWAATSANQRKRLLTEVISLLRQSGSRIRYILSHEVGKTLADAEAEFERGIDALETACSESEISGAHFVNHSTEIHTIHEPLGVCLTISPFNFPFLVPLWSIPYALLAGNTLILKPSEQTPSVSQVLAECFLKAGCAPGVFNIVHGGAGVVTSLLSKPAIRAVSFVGSNAAGEKVYEHARATRKRVQIECGGKNHGVVLEDAARKKALYAIAGSAFGAAGQRCMAVSVVVFVGSTREWIDDLVEITKSLVVGCGSDTFVDIGPVITAASKRRIEDVISIAESEGATVLLDGRDCTVPDYPNGNFVGPTILTGVRPYMSCYQDEIFGPVLCCVEVPTLEEAVDLINDNRYGNGCTLFTSSPRNAQVFQRSVNVGQIGINVPVIAPSGPLQRTANKDSFLGDLNAPGRQPGQFFTMTKSITSMWP</sequence>
<dbReference type="EMBL" id="JANJQO010000013">
    <property type="protein sequence ID" value="KAJ2983879.1"/>
    <property type="molecule type" value="Genomic_DNA"/>
</dbReference>
<accession>A0ACC1NXT4</accession>
<proteinExistence type="predicted"/>
<comment type="caution">
    <text evidence="1">The sequence shown here is derived from an EMBL/GenBank/DDBJ whole genome shotgun (WGS) entry which is preliminary data.</text>
</comment>
<organism evidence="1 2">
    <name type="scientific">Zarea fungicola</name>
    <dbReference type="NCBI Taxonomy" id="93591"/>
    <lineage>
        <taxon>Eukaryota</taxon>
        <taxon>Fungi</taxon>
        <taxon>Dikarya</taxon>
        <taxon>Ascomycota</taxon>
        <taxon>Pezizomycotina</taxon>
        <taxon>Sordariomycetes</taxon>
        <taxon>Hypocreomycetidae</taxon>
        <taxon>Hypocreales</taxon>
        <taxon>Cordycipitaceae</taxon>
        <taxon>Zarea</taxon>
    </lineage>
</organism>
<keyword evidence="2" id="KW-1185">Reference proteome</keyword>
<reference evidence="1" key="1">
    <citation type="submission" date="2022-08" db="EMBL/GenBank/DDBJ databases">
        <title>Genome Sequence of Lecanicillium fungicola.</title>
        <authorList>
            <person name="Buettner E."/>
        </authorList>
    </citation>
    <scope>NUCLEOTIDE SEQUENCE</scope>
    <source>
        <strain evidence="1">Babe33</strain>
    </source>
</reference>
<evidence type="ECO:0000313" key="2">
    <source>
        <dbReference type="Proteomes" id="UP001143910"/>
    </source>
</evidence>
<dbReference type="Proteomes" id="UP001143910">
    <property type="component" value="Unassembled WGS sequence"/>
</dbReference>
<evidence type="ECO:0000313" key="1">
    <source>
        <dbReference type="EMBL" id="KAJ2983879.1"/>
    </source>
</evidence>
<gene>
    <name evidence="1" type="ORF">NQ176_g365</name>
</gene>
<protein>
    <submittedName>
        <fullName evidence="1">Uncharacterized protein</fullName>
    </submittedName>
</protein>